<evidence type="ECO:0000256" key="3">
    <source>
        <dbReference type="ARBA" id="ARBA00022898"/>
    </source>
</evidence>
<dbReference type="SUPFAM" id="SSF53383">
    <property type="entry name" value="PLP-dependent transferases"/>
    <property type="match status" value="1"/>
</dbReference>
<keyword evidence="3" id="KW-0663">Pyridoxal phosphate</keyword>
<evidence type="ECO:0000256" key="2">
    <source>
        <dbReference type="ARBA" id="ARBA00022801"/>
    </source>
</evidence>
<dbReference type="GO" id="GO:0006569">
    <property type="term" value="P:L-tryptophan catabolic process"/>
    <property type="evidence" value="ECO:0007669"/>
    <property type="project" value="InterPro"/>
</dbReference>
<organism evidence="4 5">
    <name type="scientific">Archangium gephyra</name>
    <dbReference type="NCBI Taxonomy" id="48"/>
    <lineage>
        <taxon>Bacteria</taxon>
        <taxon>Pseudomonadati</taxon>
        <taxon>Myxococcota</taxon>
        <taxon>Myxococcia</taxon>
        <taxon>Myxococcales</taxon>
        <taxon>Cystobacterineae</taxon>
        <taxon>Archangiaceae</taxon>
        <taxon>Archangium</taxon>
    </lineage>
</organism>
<dbReference type="Proteomes" id="UP000249061">
    <property type="component" value="Unassembled WGS sequence"/>
</dbReference>
<dbReference type="GO" id="GO:0008483">
    <property type="term" value="F:transaminase activity"/>
    <property type="evidence" value="ECO:0007669"/>
    <property type="project" value="UniProtKB-KW"/>
</dbReference>
<reference evidence="4 5" key="1">
    <citation type="submission" date="2017-08" db="EMBL/GenBank/DDBJ databases">
        <title>Infants hospitalized years apart are colonized by the same room-sourced microbial strains.</title>
        <authorList>
            <person name="Brooks B."/>
            <person name="Olm M.R."/>
            <person name="Firek B.A."/>
            <person name="Baker R."/>
            <person name="Thomas B.C."/>
            <person name="Morowitz M.J."/>
            <person name="Banfield J.F."/>
        </authorList>
    </citation>
    <scope>NUCLEOTIDE SEQUENCE [LARGE SCALE GENOMIC DNA]</scope>
    <source>
        <strain evidence="4">S2_003_000_R2_14</strain>
    </source>
</reference>
<proteinExistence type="predicted"/>
<dbReference type="GO" id="GO:0009435">
    <property type="term" value="P:NAD+ biosynthetic process"/>
    <property type="evidence" value="ECO:0007669"/>
    <property type="project" value="InterPro"/>
</dbReference>
<dbReference type="EMBL" id="QFQP01000039">
    <property type="protein sequence ID" value="PZR06324.1"/>
    <property type="molecule type" value="Genomic_DNA"/>
</dbReference>
<evidence type="ECO:0000256" key="1">
    <source>
        <dbReference type="ARBA" id="ARBA00022642"/>
    </source>
</evidence>
<dbReference type="GO" id="GO:0030429">
    <property type="term" value="F:kynureninase activity"/>
    <property type="evidence" value="ECO:0007669"/>
    <property type="project" value="InterPro"/>
</dbReference>
<name>A0A2W5USQ9_9BACT</name>
<dbReference type="InterPro" id="IPR015424">
    <property type="entry name" value="PyrdxlP-dep_Trfase"/>
</dbReference>
<dbReference type="Pfam" id="PF22580">
    <property type="entry name" value="KYNU_C"/>
    <property type="match status" value="1"/>
</dbReference>
<dbReference type="GO" id="GO:0005737">
    <property type="term" value="C:cytoplasm"/>
    <property type="evidence" value="ECO:0007669"/>
    <property type="project" value="InterPro"/>
</dbReference>
<evidence type="ECO:0000313" key="4">
    <source>
        <dbReference type="EMBL" id="PZR06324.1"/>
    </source>
</evidence>
<accession>A0A2W5USQ9</accession>
<comment type="caution">
    <text evidence="4">The sequence shown here is derived from an EMBL/GenBank/DDBJ whole genome shotgun (WGS) entry which is preliminary data.</text>
</comment>
<dbReference type="GO" id="GO:0030170">
    <property type="term" value="F:pyridoxal phosphate binding"/>
    <property type="evidence" value="ECO:0007669"/>
    <property type="project" value="InterPro"/>
</dbReference>
<gene>
    <name evidence="4" type="ORF">DI536_30595</name>
</gene>
<keyword evidence="4" id="KW-0808">Transferase</keyword>
<dbReference type="AlphaFoldDB" id="A0A2W5USQ9"/>
<dbReference type="InterPro" id="IPR015422">
    <property type="entry name" value="PyrdxlP-dep_Trfase_small"/>
</dbReference>
<dbReference type="InterPro" id="IPR015421">
    <property type="entry name" value="PyrdxlP-dep_Trfase_major"/>
</dbReference>
<dbReference type="Gene3D" id="3.40.640.10">
    <property type="entry name" value="Type I PLP-dependent aspartate aminotransferase-like (Major domain)"/>
    <property type="match status" value="1"/>
</dbReference>
<dbReference type="InterPro" id="IPR010111">
    <property type="entry name" value="Kynureninase"/>
</dbReference>
<dbReference type="Gene3D" id="3.90.1150.10">
    <property type="entry name" value="Aspartate Aminotransferase, domain 1"/>
    <property type="match status" value="1"/>
</dbReference>
<keyword evidence="4" id="KW-0032">Aminotransferase</keyword>
<protein>
    <submittedName>
        <fullName evidence="4">Aminotransferase</fullName>
    </submittedName>
</protein>
<keyword evidence="1" id="KW-0662">Pyridine nucleotide biosynthesis</keyword>
<keyword evidence="2" id="KW-0378">Hydrolase</keyword>
<evidence type="ECO:0000313" key="5">
    <source>
        <dbReference type="Proteomes" id="UP000249061"/>
    </source>
</evidence>
<sequence>MSLKQHFSRFLNANPERLHFAAHSHHYWPDVTLDAHQQAWLDAAQYADDKWDHVFGTIVPEAQKHIASELSLDAHDSIVFAPNTHQFVVRLLSCLGPRPRIVTTDSEFHSFERQTRRLEEDGFATVIRVPAEPFATFGERLVDATKNGAQLVFFSHVFFNSGAVVPNLDGIVHALPLESMVVIDGYHGFGAVPTSLHRVGTRAFYVAGGYKYAMAGEGACFLHVPAMAQLLRPVNTGWFASFGALDERMNGRVAYSPGAARFLGATFDPTGLYRFNAVMRWRHEVNLTTSLNRAHAHALQRQFVDGLQTPKLNASQLVVPVSNPLRGQFLTFRTPDAKAISAALKLHHVATDSRDDRLRFGFAAYQDEKDVSMLLERVHAALG</sequence>